<dbReference type="EMBL" id="MU129060">
    <property type="protein sequence ID" value="KAF9508407.1"/>
    <property type="molecule type" value="Genomic_DNA"/>
</dbReference>
<sequence>MIPDPEYSDTLKATGTHGLAGEDDDNSPDINLEDNPLFIENDNICANDDFDDFEAMQELDTIPPAFAEAPEIGNAYIHAFIMSMFDHAPDATIHKFLVGQHALFESIYTKHGIEFIGLYEMALNLPAIKQCLGISTKPFIVYYLMCNK</sequence>
<reference evidence="2" key="1">
    <citation type="journal article" date="2020" name="Nat. Commun.">
        <title>Large-scale genome sequencing of mycorrhizal fungi provides insights into the early evolution of symbiotic traits.</title>
        <authorList>
            <person name="Miyauchi S."/>
            <person name="Kiss E."/>
            <person name="Kuo A."/>
            <person name="Drula E."/>
            <person name="Kohler A."/>
            <person name="Sanchez-Garcia M."/>
            <person name="Morin E."/>
            <person name="Andreopoulos B."/>
            <person name="Barry K.W."/>
            <person name="Bonito G."/>
            <person name="Buee M."/>
            <person name="Carver A."/>
            <person name="Chen C."/>
            <person name="Cichocki N."/>
            <person name="Clum A."/>
            <person name="Culley D."/>
            <person name="Crous P.W."/>
            <person name="Fauchery L."/>
            <person name="Girlanda M."/>
            <person name="Hayes R.D."/>
            <person name="Keri Z."/>
            <person name="LaButti K."/>
            <person name="Lipzen A."/>
            <person name="Lombard V."/>
            <person name="Magnuson J."/>
            <person name="Maillard F."/>
            <person name="Murat C."/>
            <person name="Nolan M."/>
            <person name="Ohm R.A."/>
            <person name="Pangilinan J."/>
            <person name="Pereira M.F."/>
            <person name="Perotto S."/>
            <person name="Peter M."/>
            <person name="Pfister S."/>
            <person name="Riley R."/>
            <person name="Sitrit Y."/>
            <person name="Stielow J.B."/>
            <person name="Szollosi G."/>
            <person name="Zifcakova L."/>
            <person name="Stursova M."/>
            <person name="Spatafora J.W."/>
            <person name="Tedersoo L."/>
            <person name="Vaario L.M."/>
            <person name="Yamada A."/>
            <person name="Yan M."/>
            <person name="Wang P."/>
            <person name="Xu J."/>
            <person name="Bruns T."/>
            <person name="Baldrian P."/>
            <person name="Vilgalys R."/>
            <person name="Dunand C."/>
            <person name="Henrissat B."/>
            <person name="Grigoriev I.V."/>
            <person name="Hibbett D."/>
            <person name="Nagy L.G."/>
            <person name="Martin F.M."/>
        </authorList>
    </citation>
    <scope>NUCLEOTIDE SEQUENCE</scope>
    <source>
        <strain evidence="2">UP504</strain>
    </source>
</reference>
<evidence type="ECO:0000313" key="3">
    <source>
        <dbReference type="Proteomes" id="UP000886523"/>
    </source>
</evidence>
<gene>
    <name evidence="2" type="ORF">BS47DRAFT_1397878</name>
</gene>
<evidence type="ECO:0000313" key="2">
    <source>
        <dbReference type="EMBL" id="KAF9508407.1"/>
    </source>
</evidence>
<comment type="caution">
    <text evidence="2">The sequence shown here is derived from an EMBL/GenBank/DDBJ whole genome shotgun (WGS) entry which is preliminary data.</text>
</comment>
<dbReference type="Proteomes" id="UP000886523">
    <property type="component" value="Unassembled WGS sequence"/>
</dbReference>
<protein>
    <submittedName>
        <fullName evidence="2">Uncharacterized protein</fullName>
    </submittedName>
</protein>
<dbReference type="OrthoDB" id="3248986at2759"/>
<accession>A0A9P6AM96</accession>
<name>A0A9P6AM96_9AGAM</name>
<proteinExistence type="predicted"/>
<organism evidence="2 3">
    <name type="scientific">Hydnum rufescens UP504</name>
    <dbReference type="NCBI Taxonomy" id="1448309"/>
    <lineage>
        <taxon>Eukaryota</taxon>
        <taxon>Fungi</taxon>
        <taxon>Dikarya</taxon>
        <taxon>Basidiomycota</taxon>
        <taxon>Agaricomycotina</taxon>
        <taxon>Agaricomycetes</taxon>
        <taxon>Cantharellales</taxon>
        <taxon>Hydnaceae</taxon>
        <taxon>Hydnum</taxon>
    </lineage>
</organism>
<dbReference type="AlphaFoldDB" id="A0A9P6AM96"/>
<feature type="region of interest" description="Disordered" evidence="1">
    <location>
        <begin position="1"/>
        <end position="31"/>
    </location>
</feature>
<keyword evidence="3" id="KW-1185">Reference proteome</keyword>
<evidence type="ECO:0000256" key="1">
    <source>
        <dbReference type="SAM" id="MobiDB-lite"/>
    </source>
</evidence>